<organism evidence="3 4">
    <name type="scientific">Tigheibacillus halophilus</name>
    <dbReference type="NCBI Taxonomy" id="361280"/>
    <lineage>
        <taxon>Bacteria</taxon>
        <taxon>Bacillati</taxon>
        <taxon>Bacillota</taxon>
        <taxon>Bacilli</taxon>
        <taxon>Bacillales</taxon>
        <taxon>Bacillaceae</taxon>
        <taxon>Tigheibacillus</taxon>
    </lineage>
</organism>
<dbReference type="NCBIfam" id="NF006162">
    <property type="entry name" value="PRK08306.1"/>
    <property type="match status" value="1"/>
</dbReference>
<dbReference type="InterPro" id="IPR031629">
    <property type="entry name" value="DpaA_N"/>
</dbReference>
<evidence type="ECO:0000259" key="1">
    <source>
        <dbReference type="Pfam" id="PF02826"/>
    </source>
</evidence>
<keyword evidence="4" id="KW-1185">Reference proteome</keyword>
<gene>
    <name evidence="3" type="primary">dpaA</name>
    <name evidence="3" type="ORF">RWE15_21385</name>
</gene>
<proteinExistence type="predicted"/>
<dbReference type="SUPFAM" id="SSF51735">
    <property type="entry name" value="NAD(P)-binding Rossmann-fold domains"/>
    <property type="match status" value="1"/>
</dbReference>
<evidence type="ECO:0000259" key="2">
    <source>
        <dbReference type="Pfam" id="PF16924"/>
    </source>
</evidence>
<dbReference type="Pfam" id="PF16924">
    <property type="entry name" value="DpaA_N"/>
    <property type="match status" value="1"/>
</dbReference>
<dbReference type="Proteomes" id="UP001281447">
    <property type="component" value="Unassembled WGS sequence"/>
</dbReference>
<dbReference type="InterPro" id="IPR006140">
    <property type="entry name" value="D-isomer_DH_NAD-bd"/>
</dbReference>
<evidence type="ECO:0000313" key="3">
    <source>
        <dbReference type="EMBL" id="MDY0396411.1"/>
    </source>
</evidence>
<dbReference type="Gene3D" id="3.40.50.720">
    <property type="entry name" value="NAD(P)-binding Rossmann-like Domain"/>
    <property type="match status" value="2"/>
</dbReference>
<protein>
    <submittedName>
        <fullName evidence="3">Dipicolinic acid synthetase subunit A</fullName>
    </submittedName>
</protein>
<name>A0ABU5CAN5_9BACI</name>
<dbReference type="RefSeq" id="WP_390353916.1">
    <property type="nucleotide sequence ID" value="NZ_JBHUIZ010000003.1"/>
</dbReference>
<dbReference type="InterPro" id="IPR014215">
    <property type="entry name" value="Dipicolinic_acid_synth_A"/>
</dbReference>
<feature type="domain" description="Dipicolinate synthase subunit A N-terminal" evidence="2">
    <location>
        <begin position="5"/>
        <end position="121"/>
    </location>
</feature>
<dbReference type="InterPro" id="IPR036291">
    <property type="entry name" value="NAD(P)-bd_dom_sf"/>
</dbReference>
<dbReference type="Pfam" id="PF02826">
    <property type="entry name" value="2-Hacid_dh_C"/>
    <property type="match status" value="1"/>
</dbReference>
<dbReference type="EMBL" id="JAWDIP010000004">
    <property type="protein sequence ID" value="MDY0396411.1"/>
    <property type="molecule type" value="Genomic_DNA"/>
</dbReference>
<comment type="caution">
    <text evidence="3">The sequence shown here is derived from an EMBL/GenBank/DDBJ whole genome shotgun (WGS) entry which is preliminary data.</text>
</comment>
<reference evidence="3 4" key="1">
    <citation type="submission" date="2023-10" db="EMBL/GenBank/DDBJ databases">
        <title>Virgibacillus halophilus 5B73C genome.</title>
        <authorList>
            <person name="Miliotis G."/>
            <person name="Sengupta P."/>
            <person name="Hameed A."/>
            <person name="Chuvochina M."/>
            <person name="Mcdonagh F."/>
            <person name="Simpson A.C."/>
            <person name="Singh N.K."/>
            <person name="Rekha P.D."/>
            <person name="Raman K."/>
            <person name="Hugenholtz P."/>
            <person name="Venkateswaran K."/>
        </authorList>
    </citation>
    <scope>NUCLEOTIDE SEQUENCE [LARGE SCALE GENOMIC DNA]</scope>
    <source>
        <strain evidence="3 4">5B73C</strain>
    </source>
</reference>
<evidence type="ECO:0000313" key="4">
    <source>
        <dbReference type="Proteomes" id="UP001281447"/>
    </source>
</evidence>
<accession>A0ABU5CAN5</accession>
<dbReference type="NCBIfam" id="TIGR02853">
    <property type="entry name" value="spore_dpaA"/>
    <property type="match status" value="1"/>
</dbReference>
<feature type="domain" description="D-isomer specific 2-hydroxyacid dehydrogenase NAD-binding" evidence="1">
    <location>
        <begin position="146"/>
        <end position="240"/>
    </location>
</feature>
<sequence>MENTIAIIGGDARYIELIRQLNTLEDMKTIVTGFNKLDQGFTGVQHVEFAEMEHEDIDVVVLPITGTQKGGKVETVFSDEEIVLTKDWFEKFQRPTPVFTGISNQDLDGMVKNSKAQIIPLLDRDDVAIYNSIPTAEGTIMMAMEHTDYTIHSSRVIVAGFGRVGHTVANKFSALGAKVSVAASSIHDIARINEMGLFAITMKELAKAAADCDILINTIPAPVINKEAISQLPHHALIFDLASKPGGTDFDYAKRRGIKAILSESLPGVVAPKTAGKILADVIIQILSQRKGFEQ</sequence>